<dbReference type="Pfam" id="PF10250">
    <property type="entry name" value="O-FucT"/>
    <property type="match status" value="1"/>
</dbReference>
<accession>N4VKS2</accession>
<evidence type="ECO:0000256" key="2">
    <source>
        <dbReference type="ARBA" id="ARBA00023253"/>
    </source>
</evidence>
<sequence length="463" mass="52330">MKFWQITWFTSAVLPPASRHHVGRNPRAALRPKRQHRRRRVTFVLLWVFREQLHLDRVGLDPSLVPWIRHPQQDVFDFPPLDSDAVRAVCDATEWDTKSKFQVVFTCENFVGGIGNIRNSVLNCVRYAMLAGGSLVMPRIVVRDESDISQIRTGKKVNLDYMFDREHFVRSLNASCPQLRLFNSSDDVAARLGPPRTWSVGLFPESLIEEEKIPSTGIPHPEKWKEQLYAWLKQIDEKTDKAPTGRPNEGPFVVDLGRSYLTYPIHSDGEAFATTFGNMLKFRSDARELATRAMLRIGRSFFGAHLRTEKDAMENWNPADPTWEWSEYGKQTDAYLDQAARSGLRVVYVASGNATEVGIFAGQANARGVAVVTKTDLLSGRDLARLGALAWDQQALVDFLVMLGAAQFGGIGHSSFAWNIALKRHLFAQERDHLSGPQMLSDDMSQIYGIPGKWPEYAACLWP</sequence>
<protein>
    <submittedName>
        <fullName evidence="4">Uncharacterized protein</fullName>
    </submittedName>
</protein>
<dbReference type="GO" id="GO:0016740">
    <property type="term" value="F:transferase activity"/>
    <property type="evidence" value="ECO:0007669"/>
    <property type="project" value="UniProtKB-KW"/>
</dbReference>
<dbReference type="Proteomes" id="UP000014480">
    <property type="component" value="Unassembled WGS sequence"/>
</dbReference>
<dbReference type="EMBL" id="AMCV02000011">
    <property type="protein sequence ID" value="TDZ22182.1"/>
    <property type="molecule type" value="Genomic_DNA"/>
</dbReference>
<name>N4VKS2_COLOR</name>
<dbReference type="OrthoDB" id="20368at2759"/>
<keyword evidence="1" id="KW-0808">Transferase</keyword>
<keyword evidence="2" id="KW-0294">Fucose metabolism</keyword>
<evidence type="ECO:0000313" key="5">
    <source>
        <dbReference type="Proteomes" id="UP000014480"/>
    </source>
</evidence>
<reference evidence="5" key="2">
    <citation type="journal article" date="2019" name="Mol. Plant Microbe Interact.">
        <title>Genome sequence resources for four phytopathogenic fungi from the Colletotrichum orbiculare species complex.</title>
        <authorList>
            <person name="Gan P."/>
            <person name="Tsushima A."/>
            <person name="Narusaka M."/>
            <person name="Narusaka Y."/>
            <person name="Takano Y."/>
            <person name="Kubo Y."/>
            <person name="Shirasu K."/>
        </authorList>
    </citation>
    <scope>GENOME REANNOTATION</scope>
    <source>
        <strain evidence="5">104-T / ATCC 96160 / CBS 514.97 / LARS 414 / MAFF 240422</strain>
    </source>
</reference>
<dbReference type="CDD" id="cd11296">
    <property type="entry name" value="O-FucT_like"/>
    <property type="match status" value="1"/>
</dbReference>
<evidence type="ECO:0000256" key="1">
    <source>
        <dbReference type="ARBA" id="ARBA00022679"/>
    </source>
</evidence>
<dbReference type="GO" id="GO:0006004">
    <property type="term" value="P:fucose metabolic process"/>
    <property type="evidence" value="ECO:0007669"/>
    <property type="project" value="UniProtKB-KW"/>
</dbReference>
<keyword evidence="5" id="KW-1185">Reference proteome</keyword>
<dbReference type="AlphaFoldDB" id="N4VKS2"/>
<gene>
    <name evidence="4" type="ORF">Cob_v004928</name>
</gene>
<organism evidence="4 5">
    <name type="scientific">Colletotrichum orbiculare (strain 104-T / ATCC 96160 / CBS 514.97 / LARS 414 / MAFF 240422)</name>
    <name type="common">Cucumber anthracnose fungus</name>
    <name type="synonym">Colletotrichum lagenarium</name>
    <dbReference type="NCBI Taxonomy" id="1213857"/>
    <lineage>
        <taxon>Eukaryota</taxon>
        <taxon>Fungi</taxon>
        <taxon>Dikarya</taxon>
        <taxon>Ascomycota</taxon>
        <taxon>Pezizomycotina</taxon>
        <taxon>Sordariomycetes</taxon>
        <taxon>Hypocreomycetidae</taxon>
        <taxon>Glomerellales</taxon>
        <taxon>Glomerellaceae</taxon>
        <taxon>Colletotrichum</taxon>
        <taxon>Colletotrichum orbiculare species complex</taxon>
    </lineage>
</organism>
<dbReference type="eggNOG" id="ENOG502S5IM">
    <property type="taxonomic scope" value="Eukaryota"/>
</dbReference>
<comment type="caution">
    <text evidence="4">The sequence shown here is derived from an EMBL/GenBank/DDBJ whole genome shotgun (WGS) entry which is preliminary data.</text>
</comment>
<dbReference type="HOGENOM" id="CLU_026659_1_0_1"/>
<proteinExistence type="predicted"/>
<evidence type="ECO:0000256" key="3">
    <source>
        <dbReference type="ARBA" id="ARBA00023277"/>
    </source>
</evidence>
<keyword evidence="3" id="KW-0119">Carbohydrate metabolism</keyword>
<reference evidence="5" key="1">
    <citation type="journal article" date="2013" name="New Phytol.">
        <title>Comparative genomic and transcriptomic analyses reveal the hemibiotrophic stage shift of Colletotrichum fungi.</title>
        <authorList>
            <person name="Gan P."/>
            <person name="Ikeda K."/>
            <person name="Irieda H."/>
            <person name="Narusaka M."/>
            <person name="O'Connell R.J."/>
            <person name="Narusaka Y."/>
            <person name="Takano Y."/>
            <person name="Kubo Y."/>
            <person name="Shirasu K."/>
        </authorList>
    </citation>
    <scope>NUCLEOTIDE SEQUENCE [LARGE SCALE GENOMIC DNA]</scope>
    <source>
        <strain evidence="5">104-T / ATCC 96160 / CBS 514.97 / LARS 414 / MAFF 240422</strain>
    </source>
</reference>
<dbReference type="Gene3D" id="3.40.50.11350">
    <property type="match status" value="1"/>
</dbReference>
<dbReference type="InterPro" id="IPR019378">
    <property type="entry name" value="GDP-Fuc_O-FucTrfase"/>
</dbReference>
<evidence type="ECO:0000313" key="4">
    <source>
        <dbReference type="EMBL" id="TDZ22182.1"/>
    </source>
</evidence>